<reference evidence="1 2" key="1">
    <citation type="submission" date="2020-08" db="EMBL/GenBank/DDBJ databases">
        <title>Genomic Encyclopedia of Type Strains, Phase IV (KMG-IV): sequencing the most valuable type-strain genomes for metagenomic binning, comparative biology and taxonomic classification.</title>
        <authorList>
            <person name="Goeker M."/>
        </authorList>
    </citation>
    <scope>NUCLEOTIDE SEQUENCE [LARGE SCALE GENOMIC DNA]</scope>
    <source>
        <strain evidence="1 2">YIM 65646</strain>
    </source>
</reference>
<sequence>MRATPPPWTLASVLSPQIGARATEIAGKIRTDGASVAAKPLLDGSF</sequence>
<keyword evidence="2" id="KW-1185">Reference proteome</keyword>
<evidence type="ECO:0000313" key="2">
    <source>
        <dbReference type="Proteomes" id="UP000548476"/>
    </source>
</evidence>
<gene>
    <name evidence="1" type="ORF">HNR73_005301</name>
</gene>
<organism evidence="1 2">
    <name type="scientific">Phytomonospora endophytica</name>
    <dbReference type="NCBI Taxonomy" id="714109"/>
    <lineage>
        <taxon>Bacteria</taxon>
        <taxon>Bacillati</taxon>
        <taxon>Actinomycetota</taxon>
        <taxon>Actinomycetes</taxon>
        <taxon>Micromonosporales</taxon>
        <taxon>Micromonosporaceae</taxon>
        <taxon>Phytomonospora</taxon>
    </lineage>
</organism>
<protein>
    <submittedName>
        <fullName evidence="1">Uncharacterized protein</fullName>
    </submittedName>
</protein>
<name>A0A841FN21_9ACTN</name>
<dbReference type="RefSeq" id="WP_184790242.1">
    <property type="nucleotide sequence ID" value="NZ_BONT01000092.1"/>
</dbReference>
<comment type="caution">
    <text evidence="1">The sequence shown here is derived from an EMBL/GenBank/DDBJ whole genome shotgun (WGS) entry which is preliminary data.</text>
</comment>
<dbReference type="AlphaFoldDB" id="A0A841FN21"/>
<dbReference type="Proteomes" id="UP000548476">
    <property type="component" value="Unassembled WGS sequence"/>
</dbReference>
<dbReference type="EMBL" id="JACHGT010000012">
    <property type="protein sequence ID" value="MBB6037425.1"/>
    <property type="molecule type" value="Genomic_DNA"/>
</dbReference>
<evidence type="ECO:0000313" key="1">
    <source>
        <dbReference type="EMBL" id="MBB6037425.1"/>
    </source>
</evidence>
<proteinExistence type="predicted"/>
<accession>A0A841FN21</accession>